<dbReference type="PANTHER" id="PTHR43660">
    <property type="entry name" value="DIPEPTIDYL CARBOXYPEPTIDASE"/>
    <property type="match status" value="1"/>
</dbReference>
<evidence type="ECO:0000256" key="6">
    <source>
        <dbReference type="ARBA" id="ARBA00023049"/>
    </source>
</evidence>
<dbReference type="InterPro" id="IPR024077">
    <property type="entry name" value="Neurolysin/TOP_dom2"/>
</dbReference>
<keyword evidence="2 7" id="KW-0645">Protease</keyword>
<evidence type="ECO:0000313" key="10">
    <source>
        <dbReference type="Proteomes" id="UP001631993"/>
    </source>
</evidence>
<dbReference type="Gene3D" id="1.10.1370.10">
    <property type="entry name" value="Neurolysin, domain 3"/>
    <property type="match status" value="1"/>
</dbReference>
<dbReference type="RefSeq" id="WP_409098088.1">
    <property type="nucleotide sequence ID" value="NZ_JBJVNE010000469.1"/>
</dbReference>
<accession>A0ABW9J0S7</accession>
<organism evidence="9 10">
    <name type="scientific">Streptomyces galilaeus</name>
    <dbReference type="NCBI Taxonomy" id="33899"/>
    <lineage>
        <taxon>Bacteria</taxon>
        <taxon>Bacillati</taxon>
        <taxon>Actinomycetota</taxon>
        <taxon>Actinomycetes</taxon>
        <taxon>Kitasatosporales</taxon>
        <taxon>Streptomycetaceae</taxon>
        <taxon>Streptomyces</taxon>
    </lineage>
</organism>
<dbReference type="EMBL" id="JBJVNE010000469">
    <property type="protein sequence ID" value="MFM9653846.1"/>
    <property type="molecule type" value="Genomic_DNA"/>
</dbReference>
<evidence type="ECO:0000256" key="5">
    <source>
        <dbReference type="ARBA" id="ARBA00022833"/>
    </source>
</evidence>
<dbReference type="Proteomes" id="UP001631993">
    <property type="component" value="Unassembled WGS sequence"/>
</dbReference>
<sequence>YAFSLARSSVEGFLQFSARRDLREKAYQAWRNRGANGGKTDNRGLMKDMLALRLEGANLLGFKTAADAALEFTMAKTPQNVRKLLMD</sequence>
<protein>
    <submittedName>
        <fullName evidence="9">M3 family metallopeptidase</fullName>
    </submittedName>
</protein>
<comment type="similarity">
    <text evidence="1 7">Belongs to the peptidase M3 family.</text>
</comment>
<reference evidence="9 10" key="1">
    <citation type="submission" date="2024-12" db="EMBL/GenBank/DDBJ databases">
        <title>Forecasting of Potato common scab and diversities of Pathogenic streptomyces spp. in china.</title>
        <authorList>
            <person name="Handique U."/>
            <person name="Wu J."/>
        </authorList>
    </citation>
    <scope>NUCLEOTIDE SEQUENCE [LARGE SCALE GENOMIC DNA]</scope>
    <source>
        <strain evidence="9 10">ZRIMU1585</strain>
    </source>
</reference>
<evidence type="ECO:0000256" key="1">
    <source>
        <dbReference type="ARBA" id="ARBA00006040"/>
    </source>
</evidence>
<dbReference type="InterPro" id="IPR045090">
    <property type="entry name" value="Pept_M3A_M3B"/>
</dbReference>
<keyword evidence="3 7" id="KW-0479">Metal-binding</keyword>
<gene>
    <name evidence="9" type="ORF">ACKI1S_48645</name>
</gene>
<feature type="non-terminal residue" evidence="9">
    <location>
        <position position="87"/>
    </location>
</feature>
<evidence type="ECO:0000259" key="8">
    <source>
        <dbReference type="Pfam" id="PF01432"/>
    </source>
</evidence>
<keyword evidence="6 7" id="KW-0482">Metalloprotease</keyword>
<evidence type="ECO:0000256" key="7">
    <source>
        <dbReference type="RuleBase" id="RU003435"/>
    </source>
</evidence>
<comment type="caution">
    <text evidence="9">The sequence shown here is derived from an EMBL/GenBank/DDBJ whole genome shotgun (WGS) entry which is preliminary data.</text>
</comment>
<dbReference type="PANTHER" id="PTHR43660:SF1">
    <property type="entry name" value="DIPEPTIDYL CARBOXYPEPTIDASE"/>
    <property type="match status" value="1"/>
</dbReference>
<dbReference type="Pfam" id="PF01432">
    <property type="entry name" value="Peptidase_M3"/>
    <property type="match status" value="1"/>
</dbReference>
<feature type="non-terminal residue" evidence="9">
    <location>
        <position position="1"/>
    </location>
</feature>
<keyword evidence="5 7" id="KW-0862">Zinc</keyword>
<evidence type="ECO:0000256" key="3">
    <source>
        <dbReference type="ARBA" id="ARBA00022723"/>
    </source>
</evidence>
<evidence type="ECO:0000256" key="4">
    <source>
        <dbReference type="ARBA" id="ARBA00022801"/>
    </source>
</evidence>
<keyword evidence="4 7" id="KW-0378">Hydrolase</keyword>
<name>A0ABW9J0S7_STRGJ</name>
<proteinExistence type="inferred from homology"/>
<feature type="domain" description="Peptidase M3A/M3B catalytic" evidence="8">
    <location>
        <begin position="15"/>
        <end position="86"/>
    </location>
</feature>
<dbReference type="SUPFAM" id="SSF55486">
    <property type="entry name" value="Metalloproteases ('zincins'), catalytic domain"/>
    <property type="match status" value="1"/>
</dbReference>
<dbReference type="InterPro" id="IPR001567">
    <property type="entry name" value="Pept_M3A_M3B_dom"/>
</dbReference>
<evidence type="ECO:0000313" key="9">
    <source>
        <dbReference type="EMBL" id="MFM9653846.1"/>
    </source>
</evidence>
<keyword evidence="10" id="KW-1185">Reference proteome</keyword>
<comment type="cofactor">
    <cofactor evidence="7">
        <name>Zn(2+)</name>
        <dbReference type="ChEBI" id="CHEBI:29105"/>
    </cofactor>
    <text evidence="7">Binds 1 zinc ion.</text>
</comment>
<evidence type="ECO:0000256" key="2">
    <source>
        <dbReference type="ARBA" id="ARBA00022670"/>
    </source>
</evidence>